<dbReference type="AlphaFoldDB" id="A0A5M9Z4W1"/>
<proteinExistence type="predicted"/>
<evidence type="ECO:0000313" key="2">
    <source>
        <dbReference type="Proteomes" id="UP000324504"/>
    </source>
</evidence>
<evidence type="ECO:0000313" key="1">
    <source>
        <dbReference type="EMBL" id="KAA8813706.1"/>
    </source>
</evidence>
<gene>
    <name evidence="1" type="ORF">F1C09_00955</name>
</gene>
<dbReference type="EMBL" id="VUAV01000003">
    <property type="protein sequence ID" value="KAA8813706.1"/>
    <property type="molecule type" value="Genomic_DNA"/>
</dbReference>
<dbReference type="Proteomes" id="UP000324504">
    <property type="component" value="Unassembled WGS sequence"/>
</dbReference>
<organism evidence="1 2">
    <name type="scientific">Lactobacillus crispatus</name>
    <dbReference type="NCBI Taxonomy" id="47770"/>
    <lineage>
        <taxon>Bacteria</taxon>
        <taxon>Bacillati</taxon>
        <taxon>Bacillota</taxon>
        <taxon>Bacilli</taxon>
        <taxon>Lactobacillales</taxon>
        <taxon>Lactobacillaceae</taxon>
        <taxon>Lactobacillus</taxon>
    </lineage>
</organism>
<name>A0A5M9Z4W1_9LACO</name>
<dbReference type="Pfam" id="PF12625">
    <property type="entry name" value="Arabinose_bd"/>
    <property type="match status" value="1"/>
</dbReference>
<sequence length="201" mass="22829">MNHFILDGRYEDLLSHYKFNVEEALKKANIPEDCFKKLHPSMSEQQYYNFMAAIGDQISDPFTPIEIATTNPIESFSPPIFAAYSSRNGDIFIKRLAKYKKLIGPLSFKIDEDSKQLSITLTPSNQQYSLPSFLVLSEFAFLVGLLRKTTKEAISPLKITMTSPVNDEQVINFFGCKIESGKSNTITFAKKDLQVNFISYN</sequence>
<reference evidence="1 2" key="1">
    <citation type="submission" date="2019-09" db="EMBL/GenBank/DDBJ databases">
        <title>Comparative analysis of L. crispatus genomes revealed niche specific adaptation to different host and body sites.</title>
        <authorList>
            <person name="Pan M."/>
            <person name="Hidalgo-Cantabrana C."/>
            <person name="Barrangou R."/>
        </authorList>
    </citation>
    <scope>NUCLEOTIDE SEQUENCE [LARGE SCALE GENOMIC DNA]</scope>
    <source>
        <strain evidence="1 2">NCK2488</strain>
    </source>
</reference>
<comment type="caution">
    <text evidence="1">The sequence shown here is derived from an EMBL/GenBank/DDBJ whole genome shotgun (WGS) entry which is preliminary data.</text>
</comment>
<accession>A0A5M9Z4W1</accession>
<dbReference type="RefSeq" id="WP_057726314.1">
    <property type="nucleotide sequence ID" value="NZ_CP039266.1"/>
</dbReference>
<protein>
    <submittedName>
        <fullName evidence="1">AraC family transcriptional regulator</fullName>
    </submittedName>
</protein>
<dbReference type="InterPro" id="IPR032687">
    <property type="entry name" value="AraC-type_N"/>
</dbReference>
<dbReference type="GeneID" id="69824329"/>